<dbReference type="EMBL" id="ODYU01007995">
    <property type="protein sequence ID" value="SOQ51239.1"/>
    <property type="molecule type" value="Genomic_DNA"/>
</dbReference>
<dbReference type="AlphaFoldDB" id="A0A2H1WDU7"/>
<evidence type="ECO:0000313" key="1">
    <source>
        <dbReference type="EMBL" id="SOQ51239.1"/>
    </source>
</evidence>
<sequence>MDVVIRIKIVCSVMYRGKRPQARIVRIVRIPYVIGTHCMLELLMMRSVRCGSVYAILVYEQTVHLMASNRRHPWTPKTPEALQVFLRPFAVGTFVERHNMMSGVVRRHRRNIVETFLCRTVNNVTTAASCVAEYCS</sequence>
<name>A0A2H1WDU7_SPOFR</name>
<accession>A0A2H1WDU7</accession>
<organism evidence="1">
    <name type="scientific">Spodoptera frugiperda</name>
    <name type="common">Fall armyworm</name>
    <dbReference type="NCBI Taxonomy" id="7108"/>
    <lineage>
        <taxon>Eukaryota</taxon>
        <taxon>Metazoa</taxon>
        <taxon>Ecdysozoa</taxon>
        <taxon>Arthropoda</taxon>
        <taxon>Hexapoda</taxon>
        <taxon>Insecta</taxon>
        <taxon>Pterygota</taxon>
        <taxon>Neoptera</taxon>
        <taxon>Endopterygota</taxon>
        <taxon>Lepidoptera</taxon>
        <taxon>Glossata</taxon>
        <taxon>Ditrysia</taxon>
        <taxon>Noctuoidea</taxon>
        <taxon>Noctuidae</taxon>
        <taxon>Amphipyrinae</taxon>
        <taxon>Spodoptera</taxon>
    </lineage>
</organism>
<gene>
    <name evidence="1" type="ORF">SFRICE_023708</name>
</gene>
<protein>
    <submittedName>
        <fullName evidence="1">SFRICE_023708</fullName>
    </submittedName>
</protein>
<proteinExistence type="predicted"/>
<reference evidence="1" key="1">
    <citation type="submission" date="2016-07" db="EMBL/GenBank/DDBJ databases">
        <authorList>
            <person name="Bretaudeau A."/>
        </authorList>
    </citation>
    <scope>NUCLEOTIDE SEQUENCE</scope>
    <source>
        <strain evidence="1">Rice</strain>
        <tissue evidence="1">Whole body</tissue>
    </source>
</reference>